<dbReference type="HOGENOM" id="CLU_1693254_0_0_9"/>
<proteinExistence type="predicted"/>
<dbReference type="EMBL" id="AWWK01000110">
    <property type="protein sequence ID" value="ETY72443.1"/>
    <property type="molecule type" value="Genomic_DNA"/>
</dbReference>
<evidence type="ECO:0000313" key="2">
    <source>
        <dbReference type="Proteomes" id="UP000019247"/>
    </source>
</evidence>
<name>W6T436_9LACO</name>
<protein>
    <submittedName>
        <fullName evidence="1">Uncharacterized protein</fullName>
    </submittedName>
</protein>
<dbReference type="Proteomes" id="UP000019247">
    <property type="component" value="Unassembled WGS sequence"/>
</dbReference>
<organism evidence="1 2">
    <name type="scientific">Lactiplantibacillus fabifermentans T30PCM01</name>
    <dbReference type="NCBI Taxonomy" id="1400520"/>
    <lineage>
        <taxon>Bacteria</taxon>
        <taxon>Bacillati</taxon>
        <taxon>Bacillota</taxon>
        <taxon>Bacilli</taxon>
        <taxon>Lactobacillales</taxon>
        <taxon>Lactobacillaceae</taxon>
        <taxon>Lactiplantibacillus</taxon>
    </lineage>
</organism>
<accession>W6T436</accession>
<dbReference type="AlphaFoldDB" id="W6T436"/>
<dbReference type="RefSeq" id="WP_033615137.1">
    <property type="nucleotide sequence ID" value="NZ_KK036547.1"/>
</dbReference>
<evidence type="ECO:0000313" key="1">
    <source>
        <dbReference type="EMBL" id="ETY72443.1"/>
    </source>
</evidence>
<reference evidence="1 2" key="1">
    <citation type="journal article" date="2014" name="Genome Announc.">
        <title>Genome Sequence of Lactobacillus fabifermentans Strain T30PCM01, Isolated from Fermenting Grape Marc.</title>
        <authorList>
            <person name="Treu L."/>
            <person name="Vendramin V."/>
            <person name="Bovo B."/>
            <person name="Giacomini A."/>
            <person name="Corich V."/>
            <person name="Campanaro S."/>
        </authorList>
    </citation>
    <scope>NUCLEOTIDE SEQUENCE [LARGE SCALE GENOMIC DNA]</scope>
    <source>
        <strain evidence="1 2">T30PCM01</strain>
    </source>
</reference>
<gene>
    <name evidence="1" type="ORF">LFAB_17605</name>
</gene>
<sequence length="155" mass="17908">MKREKLEKFVSQLSIKVDNISMVITDVDKFIDYCNLESILSCYDEVDASNSETISDACLRAFVDPGLKERIYHIYVSYDINDNDKLSESMGIKVSFSYIVIRPTMGSVKFVDKNLKKYFVIGSLDELMDAKYKFEIDETKNVFRIFSRVFAGRLS</sequence>
<comment type="caution">
    <text evidence="1">The sequence shown here is derived from an EMBL/GenBank/DDBJ whole genome shotgun (WGS) entry which is preliminary data.</text>
</comment>